<gene>
    <name evidence="6" type="primary">LOC106055530</name>
</gene>
<accession>A0A9W2ZCG2</accession>
<dbReference type="AlphaFoldDB" id="A0A9W2ZCG2"/>
<feature type="transmembrane region" description="Helical" evidence="2">
    <location>
        <begin position="1057"/>
        <end position="1078"/>
    </location>
</feature>
<dbReference type="Pfam" id="PF17517">
    <property type="entry name" value="IgGFc_binding"/>
    <property type="match status" value="1"/>
</dbReference>
<feature type="compositionally biased region" description="Basic and acidic residues" evidence="1">
    <location>
        <begin position="508"/>
        <end position="520"/>
    </location>
</feature>
<evidence type="ECO:0000313" key="6">
    <source>
        <dbReference type="RefSeq" id="XP_055872580.1"/>
    </source>
</evidence>
<dbReference type="InterPro" id="IPR000884">
    <property type="entry name" value="TSP1_rpt"/>
</dbReference>
<organism evidence="5 6">
    <name type="scientific">Biomphalaria glabrata</name>
    <name type="common">Bloodfluke planorb</name>
    <name type="synonym">Freshwater snail</name>
    <dbReference type="NCBI Taxonomy" id="6526"/>
    <lineage>
        <taxon>Eukaryota</taxon>
        <taxon>Metazoa</taxon>
        <taxon>Spiralia</taxon>
        <taxon>Lophotrochozoa</taxon>
        <taxon>Mollusca</taxon>
        <taxon>Gastropoda</taxon>
        <taxon>Heterobranchia</taxon>
        <taxon>Euthyneura</taxon>
        <taxon>Panpulmonata</taxon>
        <taxon>Hygrophila</taxon>
        <taxon>Lymnaeoidea</taxon>
        <taxon>Planorbidae</taxon>
        <taxon>Biomphalaria</taxon>
    </lineage>
</organism>
<evidence type="ECO:0000256" key="2">
    <source>
        <dbReference type="SAM" id="Phobius"/>
    </source>
</evidence>
<dbReference type="PANTHER" id="PTHR46534:SF1">
    <property type="entry name" value="IGGFC-BINDING PROTEIN N-TERMINAL DOMAIN-CONTAINING PROTEIN"/>
    <property type="match status" value="1"/>
</dbReference>
<feature type="compositionally biased region" description="Acidic residues" evidence="1">
    <location>
        <begin position="521"/>
        <end position="537"/>
    </location>
</feature>
<keyword evidence="3" id="KW-0732">Signal</keyword>
<keyword evidence="2" id="KW-0812">Transmembrane</keyword>
<feature type="region of interest" description="Disordered" evidence="1">
    <location>
        <begin position="508"/>
        <end position="542"/>
    </location>
</feature>
<dbReference type="SMART" id="SM00209">
    <property type="entry name" value="TSP1"/>
    <property type="match status" value="2"/>
</dbReference>
<feature type="domain" description="IgGFc-binding protein N-terminal" evidence="4">
    <location>
        <begin position="141"/>
        <end position="464"/>
    </location>
</feature>
<dbReference type="Proteomes" id="UP001165740">
    <property type="component" value="Chromosome 18"/>
</dbReference>
<dbReference type="SUPFAM" id="SSF82895">
    <property type="entry name" value="TSP-1 type 1 repeat"/>
    <property type="match status" value="1"/>
</dbReference>
<evidence type="ECO:0000313" key="5">
    <source>
        <dbReference type="Proteomes" id="UP001165740"/>
    </source>
</evidence>
<name>A0A9W2ZCG2_BIOGL</name>
<keyword evidence="2" id="KW-1133">Transmembrane helix</keyword>
<dbReference type="OrthoDB" id="446173at2759"/>
<dbReference type="PROSITE" id="PS50092">
    <property type="entry name" value="TSP1"/>
    <property type="match status" value="1"/>
</dbReference>
<dbReference type="InterPro" id="IPR035234">
    <property type="entry name" value="IgGFc-bd_N"/>
</dbReference>
<evidence type="ECO:0000256" key="3">
    <source>
        <dbReference type="SAM" id="SignalP"/>
    </source>
</evidence>
<dbReference type="GeneID" id="106055530"/>
<feature type="signal peptide" evidence="3">
    <location>
        <begin position="1"/>
        <end position="22"/>
    </location>
</feature>
<keyword evidence="2" id="KW-0472">Membrane</keyword>
<dbReference type="RefSeq" id="XP_055872580.1">
    <property type="nucleotide sequence ID" value="XM_056016605.1"/>
</dbReference>
<reference evidence="6" key="1">
    <citation type="submission" date="2025-08" db="UniProtKB">
        <authorList>
            <consortium name="RefSeq"/>
        </authorList>
    </citation>
    <scope>IDENTIFICATION</scope>
</reference>
<protein>
    <submittedName>
        <fullName evidence="6">Uncharacterized protein LOC106055530 isoform X1</fullName>
    </submittedName>
</protein>
<feature type="chain" id="PRO_5040898730" evidence="3">
    <location>
        <begin position="23"/>
        <end position="1123"/>
    </location>
</feature>
<sequence length="1123" mass="125754">MLQLRTFLTAFVILCTLEVTSGVGTTFGKHFLVAAPKMSNIYSSKNKTPSIVFFLFTVEPVTFEVRYKIEWALSDFTPKSQKEASLQLKMQTITKFECNSDSCNNRSPSGKRSTFSFKGQQNFGLCVLFNESPHSGAMITAIPVSVWGYDYYAVTLDQNPSIQVITQVSNIVIIHLKTDYPHSLHINYMGKKFKNGDQLKIDLNENESFDFSECHDHNYYGSMSGTYIRGEEPIGIISGSCRSGVEFIYCYEERIGDVKSSDILTEMLLPIHSLGREFVLFAMPSRGTTNMFMVTARYDDTKLTIYSENTGKDEYRKESIPKANSTLRLNLLRLASYSLITDKAVQVIAVQRSPCFNTSSFVMYTWEDLGDPSLSVVVPNELFYYVYMWGTPKFGIGVQFFVAIIIRVQHKKKIFLNDRNVPLTDFKWDSVGRRHRWDIGELSVHDGYNQLNVEKNYYFGCYVYALGNDYAYMRPGGAIVAPLYDPDCIRTMASMKINDLLDNDCDGKVDEEKEDGKDNDQDNDVDEDLGMVEDEDVEKYRNSRTTTALPGTGCPPFTWGAGCAQSCANCVKDCLKWNGTCSGCKGGFSDAAHGCNKECEKYKYGKDCTGDCAAKCEGVDCYERVYGECQACPLGYWGEGCKETCFNCKGGCDTSYGKCTSCIAGFKDPQTHCSDSCGNFEYGEDCKSDCKNKCGGKDCFERRFGECKKCPLNKWGQHCAESCINCKDDCDKSYGTCKFCKAGFKNPKNGCNVSCGANEFGEDCKGNCQQKCGKDCFERAFGSCSESGSWEEWHCSRICSDRFQHRNRICAKPKSPICDEHATEKRGSDCYVKGKCPTDCQPYTWNVDCVGSCKNCKSECDKFNGSCDSCKAGFKDPTNGCNKGCEQFEYGEDCKGDCKVKCKGKDCFDRINGTCIVDGQLSEWTEWKCKRDCESSEHIRVRLCNNPPPAYGGADCKGETEEFKSLSCLPGIICPENCKEFRWGVNCNNSCENCKTDCNKVDGSCAKCKAGFQNPVYGCTMACKIYQFGEDCLGDCRVECAGLDCKDRTTGKCPFNFWKYLPFFVPLLLVPLCLFLIARERKKRGKQIDGETSAIQTEKSEKSAFTGTASLDSYFNEQMSHST</sequence>
<proteinExistence type="predicted"/>
<dbReference type="InterPro" id="IPR036383">
    <property type="entry name" value="TSP1_rpt_sf"/>
</dbReference>
<dbReference type="OMA" id="QWSSACY"/>
<evidence type="ECO:0000256" key="1">
    <source>
        <dbReference type="SAM" id="MobiDB-lite"/>
    </source>
</evidence>
<dbReference type="PANTHER" id="PTHR46534">
    <property type="entry name" value="IGGFC_BINDING DOMAIN-CONTAINING PROTEIN"/>
    <property type="match status" value="1"/>
</dbReference>
<evidence type="ECO:0000259" key="4">
    <source>
        <dbReference type="Pfam" id="PF17517"/>
    </source>
</evidence>
<keyword evidence="5" id="KW-1185">Reference proteome</keyword>